<evidence type="ECO:0000256" key="3">
    <source>
        <dbReference type="ARBA" id="ARBA00022475"/>
    </source>
</evidence>
<dbReference type="InterPro" id="IPR004762">
    <property type="entry name" value="Amino_acid_permease_fungi"/>
</dbReference>
<feature type="transmembrane region" description="Helical" evidence="9">
    <location>
        <begin position="191"/>
        <end position="212"/>
    </location>
</feature>
<dbReference type="PANTHER" id="PTHR43341:SF1">
    <property type="entry name" value="GENERAL AMINO-ACID PERMEASE GAP1"/>
    <property type="match status" value="1"/>
</dbReference>
<keyword evidence="2" id="KW-0813">Transport</keyword>
<evidence type="ECO:0000256" key="5">
    <source>
        <dbReference type="ARBA" id="ARBA00022970"/>
    </source>
</evidence>
<dbReference type="Pfam" id="PF00324">
    <property type="entry name" value="AA_permease"/>
    <property type="match status" value="1"/>
</dbReference>
<feature type="transmembrane region" description="Helical" evidence="9">
    <location>
        <begin position="514"/>
        <end position="531"/>
    </location>
</feature>
<comment type="subcellular location">
    <subcellularLocation>
        <location evidence="1">Cell membrane</location>
        <topology evidence="1">Multi-pass membrane protein</topology>
    </subcellularLocation>
</comment>
<accession>A0ABP0DMQ2</accession>
<dbReference type="InterPro" id="IPR050524">
    <property type="entry name" value="APC_YAT"/>
</dbReference>
<feature type="transmembrane region" description="Helical" evidence="9">
    <location>
        <begin position="300"/>
        <end position="321"/>
    </location>
</feature>
<keyword evidence="3" id="KW-1003">Cell membrane</keyword>
<keyword evidence="6 9" id="KW-1133">Transmembrane helix</keyword>
<organism evidence="11 12">
    <name type="scientific">Sporothrix epigloea</name>
    <dbReference type="NCBI Taxonomy" id="1892477"/>
    <lineage>
        <taxon>Eukaryota</taxon>
        <taxon>Fungi</taxon>
        <taxon>Dikarya</taxon>
        <taxon>Ascomycota</taxon>
        <taxon>Pezizomycotina</taxon>
        <taxon>Sordariomycetes</taxon>
        <taxon>Sordariomycetidae</taxon>
        <taxon>Ophiostomatales</taxon>
        <taxon>Ophiostomataceae</taxon>
        <taxon>Sporothrix</taxon>
    </lineage>
</organism>
<evidence type="ECO:0000256" key="4">
    <source>
        <dbReference type="ARBA" id="ARBA00022692"/>
    </source>
</evidence>
<name>A0ABP0DMQ2_9PEZI</name>
<keyword evidence="4 9" id="KW-0812">Transmembrane</keyword>
<feature type="region of interest" description="Disordered" evidence="8">
    <location>
        <begin position="132"/>
        <end position="164"/>
    </location>
</feature>
<protein>
    <submittedName>
        <fullName evidence="11">Histidine permease</fullName>
    </submittedName>
</protein>
<evidence type="ECO:0000259" key="10">
    <source>
        <dbReference type="Pfam" id="PF00324"/>
    </source>
</evidence>
<evidence type="ECO:0000256" key="2">
    <source>
        <dbReference type="ARBA" id="ARBA00022448"/>
    </source>
</evidence>
<dbReference type="Proteomes" id="UP001642501">
    <property type="component" value="Unassembled WGS sequence"/>
</dbReference>
<keyword evidence="12" id="KW-1185">Reference proteome</keyword>
<feature type="compositionally biased region" description="Gly residues" evidence="8">
    <location>
        <begin position="8"/>
        <end position="17"/>
    </location>
</feature>
<feature type="transmembrane region" description="Helical" evidence="9">
    <location>
        <begin position="626"/>
        <end position="643"/>
    </location>
</feature>
<feature type="transmembrane region" description="Helical" evidence="9">
    <location>
        <begin position="327"/>
        <end position="350"/>
    </location>
</feature>
<evidence type="ECO:0000256" key="6">
    <source>
        <dbReference type="ARBA" id="ARBA00022989"/>
    </source>
</evidence>
<dbReference type="InterPro" id="IPR004840">
    <property type="entry name" value="Amino_acid_permease_CS"/>
</dbReference>
<sequence length="693" mass="75365">MRDKSGPKGSGGFGGIGSITTNDPGFYFDDTDRSTRGSRFGGGGSSSLMGSERRPSFGLGTGNPHRQNVLSRWVDSFRRDPTLQFTPDSVINARAGSSYGSSVGDGSNRTSGGGYPLQQMRYDGTIDDIGEEDEDLETGDGGVGRSGFGRTERGRRNRSGAGHQSHYYDMQSAAMATANTRLSRELKGRHLQMIAIGGSIGAGLFVATGRALSEGGPASVLISYAFTGLMIYYTVHALGELAVNFPVAGSFSAFSTRFLDPSWGFAMGWNYALQWLVVLPLEIIAASMTVTYWRPDLDKAIFVTVFLAIIIGINLFGVKGFGEAEFIFAIIKVTAIVGFILLGIVINIGGTPTDGYIGGKYWHNPGAFNNGFKGLCSVLTTSAFAFGGTELMGLAAAETQNLRKSLPTAIKQVFWRITLFYVVATTLVGLLVPYNNPRLPGTLNIADATASPFVIAIESAGIQVLPSIMNTVILIAVVSVGNSAVYGSSRTLAALADQGQAPRILSYIDRRGRPLVAIIVAACVGLVAYLADAEVESEVLGWMLAISALSSVFTWGSICLAHIRFRMAWIRRGRTLNELAYRAHAGLFGSWVGFMLNVMILAAQFWVGMWQIKYASFSVSENVQNFFLQYLGVPIVLVMWLGHKIRFRTTYVRLADMDIDTGRREFNLPLLVAQEQDEKMYWPRWKKLYKFFC</sequence>
<feature type="transmembrane region" description="Helical" evidence="9">
    <location>
        <begin position="271"/>
        <end position="293"/>
    </location>
</feature>
<reference evidence="11 12" key="1">
    <citation type="submission" date="2024-01" db="EMBL/GenBank/DDBJ databases">
        <authorList>
            <person name="Allen C."/>
            <person name="Tagirdzhanova G."/>
        </authorList>
    </citation>
    <scope>NUCLEOTIDE SEQUENCE [LARGE SCALE GENOMIC DNA]</scope>
    <source>
        <strain evidence="11 12">CBS 573.63</strain>
    </source>
</reference>
<evidence type="ECO:0000313" key="12">
    <source>
        <dbReference type="Proteomes" id="UP001642501"/>
    </source>
</evidence>
<evidence type="ECO:0000313" key="11">
    <source>
        <dbReference type="EMBL" id="CAK7268933.1"/>
    </source>
</evidence>
<evidence type="ECO:0000256" key="1">
    <source>
        <dbReference type="ARBA" id="ARBA00004651"/>
    </source>
</evidence>
<dbReference type="InterPro" id="IPR004841">
    <property type="entry name" value="AA-permease/SLC12A_dom"/>
</dbReference>
<evidence type="ECO:0000256" key="9">
    <source>
        <dbReference type="SAM" id="Phobius"/>
    </source>
</evidence>
<evidence type="ECO:0000256" key="8">
    <source>
        <dbReference type="SAM" id="MobiDB-lite"/>
    </source>
</evidence>
<evidence type="ECO:0000256" key="7">
    <source>
        <dbReference type="ARBA" id="ARBA00023136"/>
    </source>
</evidence>
<dbReference type="NCBIfam" id="TIGR00913">
    <property type="entry name" value="2A0310"/>
    <property type="match status" value="1"/>
</dbReference>
<proteinExistence type="predicted"/>
<feature type="transmembrane region" description="Helical" evidence="9">
    <location>
        <begin position="218"/>
        <end position="235"/>
    </location>
</feature>
<feature type="transmembrane region" description="Helical" evidence="9">
    <location>
        <begin position="543"/>
        <end position="563"/>
    </location>
</feature>
<dbReference type="PROSITE" id="PS00218">
    <property type="entry name" value="AMINO_ACID_PERMEASE_1"/>
    <property type="match status" value="1"/>
</dbReference>
<feature type="domain" description="Amino acid permease/ SLC12A" evidence="10">
    <location>
        <begin position="190"/>
        <end position="650"/>
    </location>
</feature>
<dbReference type="Gene3D" id="1.20.1740.10">
    <property type="entry name" value="Amino acid/polyamine transporter I"/>
    <property type="match status" value="1"/>
</dbReference>
<feature type="transmembrane region" description="Helical" evidence="9">
    <location>
        <begin position="413"/>
        <end position="434"/>
    </location>
</feature>
<dbReference type="PANTHER" id="PTHR43341">
    <property type="entry name" value="AMINO ACID PERMEASE"/>
    <property type="match status" value="1"/>
</dbReference>
<feature type="transmembrane region" description="Helical" evidence="9">
    <location>
        <begin position="584"/>
        <end position="606"/>
    </location>
</feature>
<keyword evidence="5" id="KW-0029">Amino-acid transport</keyword>
<feature type="compositionally biased region" description="Low complexity" evidence="8">
    <location>
        <begin position="96"/>
        <end position="107"/>
    </location>
</feature>
<keyword evidence="7 9" id="KW-0472">Membrane</keyword>
<comment type="caution">
    <text evidence="11">The sequence shown here is derived from an EMBL/GenBank/DDBJ whole genome shotgun (WGS) entry which is preliminary data.</text>
</comment>
<feature type="region of interest" description="Disordered" evidence="8">
    <location>
        <begin position="92"/>
        <end position="117"/>
    </location>
</feature>
<feature type="region of interest" description="Disordered" evidence="8">
    <location>
        <begin position="1"/>
        <end position="66"/>
    </location>
</feature>
<gene>
    <name evidence="11" type="primary">HIP1</name>
    <name evidence="11" type="ORF">SEPCBS57363_003345</name>
</gene>
<dbReference type="EMBL" id="CAWUOM010000052">
    <property type="protein sequence ID" value="CAK7268933.1"/>
    <property type="molecule type" value="Genomic_DNA"/>
</dbReference>